<dbReference type="EMBL" id="JAWHQM010000032">
    <property type="protein sequence ID" value="KAK5633408.1"/>
    <property type="molecule type" value="Genomic_DNA"/>
</dbReference>
<proteinExistence type="predicted"/>
<protein>
    <submittedName>
        <fullName evidence="1">Uncharacterized protein</fullName>
    </submittedName>
</protein>
<keyword evidence="2" id="KW-1185">Reference proteome</keyword>
<name>A0AAN7UUF7_9PEZI</name>
<accession>A0AAN7UUF7</accession>
<evidence type="ECO:0000313" key="1">
    <source>
        <dbReference type="EMBL" id="KAK5633408.1"/>
    </source>
</evidence>
<dbReference type="AlphaFoldDB" id="A0AAN7UUF7"/>
<reference evidence="1 2" key="1">
    <citation type="submission" date="2023-10" db="EMBL/GenBank/DDBJ databases">
        <title>Draft genome sequence of Xylaria bambusicola isolate GMP-LS, the root and basal stem rot pathogen of sugarcane in Indonesia.</title>
        <authorList>
            <person name="Selvaraj P."/>
            <person name="Muralishankar V."/>
            <person name="Muruganantham S."/>
            <person name="Sp S."/>
            <person name="Haryani S."/>
            <person name="Lau K.J.X."/>
            <person name="Naqvi N.I."/>
        </authorList>
    </citation>
    <scope>NUCLEOTIDE SEQUENCE [LARGE SCALE GENOMIC DNA]</scope>
    <source>
        <strain evidence="1">GMP-LS</strain>
    </source>
</reference>
<comment type="caution">
    <text evidence="1">The sequence shown here is derived from an EMBL/GenBank/DDBJ whole genome shotgun (WGS) entry which is preliminary data.</text>
</comment>
<organism evidence="1 2">
    <name type="scientific">Xylaria bambusicola</name>
    <dbReference type="NCBI Taxonomy" id="326684"/>
    <lineage>
        <taxon>Eukaryota</taxon>
        <taxon>Fungi</taxon>
        <taxon>Dikarya</taxon>
        <taxon>Ascomycota</taxon>
        <taxon>Pezizomycotina</taxon>
        <taxon>Sordariomycetes</taxon>
        <taxon>Xylariomycetidae</taxon>
        <taxon>Xylariales</taxon>
        <taxon>Xylariaceae</taxon>
        <taxon>Xylaria</taxon>
    </lineage>
</organism>
<dbReference type="Proteomes" id="UP001305414">
    <property type="component" value="Unassembled WGS sequence"/>
</dbReference>
<sequence>MSSFDKGGTIRIGGRARAVPMLGSLGKWKKTGTGRAIVNRAFTQLGSDAFFGQVSGLYKMTR</sequence>
<gene>
    <name evidence="1" type="ORF">RRF57_009122</name>
</gene>
<evidence type="ECO:0000313" key="2">
    <source>
        <dbReference type="Proteomes" id="UP001305414"/>
    </source>
</evidence>